<dbReference type="InterPro" id="IPR005094">
    <property type="entry name" value="Endonuclease_MobA/VirD2"/>
</dbReference>
<evidence type="ECO:0000313" key="3">
    <source>
        <dbReference type="Proteomes" id="UP000272428"/>
    </source>
</evidence>
<feature type="domain" description="MobA/VirD2-like nuclease" evidence="1">
    <location>
        <begin position="43"/>
        <end position="151"/>
    </location>
</feature>
<organism evidence="2 3">
    <name type="scientific">Chryseobacterium defluvii</name>
    <dbReference type="NCBI Taxonomy" id="160396"/>
    <lineage>
        <taxon>Bacteria</taxon>
        <taxon>Pseudomonadati</taxon>
        <taxon>Bacteroidota</taxon>
        <taxon>Flavobacteriia</taxon>
        <taxon>Flavobacteriales</taxon>
        <taxon>Weeksellaceae</taxon>
        <taxon>Chryseobacterium group</taxon>
        <taxon>Chryseobacterium</taxon>
    </lineage>
</organism>
<dbReference type="OrthoDB" id="915634at2"/>
<dbReference type="RefSeq" id="WP_121460683.1">
    <property type="nucleotide sequence ID" value="NZ_RBXB01000001.1"/>
</dbReference>
<sequence length="431" mass="49408">MIAKIGKGGNLYGAISYNQLKVDRGLGKVLGLNKIPETINNTYNTNLLYHSFIPYLAANVKTEVPVRHISLNPDPDDKLTDVQYIQIAEEYMDKMGYGNQPYIIYKHTDIDRTHLHIVSVCIDETGRKISDSYDHPRSMKICRDLEKRYGLIPADEEKRSNNEVLFKPVDYQVGDIKSQIASVVRHLPNYYQYQTLGGYNALLSLFNITIEKVKGEINGQPREGLVYFALNENGEKVSNPIKASKFGKVAGINSLKERFLKAKEALKNHHVKAVLKNTIESVLSISKNESQFKSQLIEQGINTVIRRSEEGRIYGITFIDHESRTVWNGSALDKNLSANVFNDWWKEQTAEQRQNTEQKRTITLSAEEINVEDEKEETHRLFDFLDKEQPNDDTGLIDGLGWLLPEAQGEDYEEQAFANRMKKKHKRKRNQ</sequence>
<dbReference type="EMBL" id="RBXB01000001">
    <property type="protein sequence ID" value="RKT01800.1"/>
    <property type="molecule type" value="Genomic_DNA"/>
</dbReference>
<protein>
    <submittedName>
        <fullName evidence="2">Relaxase/mobilization nuclease-like protein</fullName>
    </submittedName>
</protein>
<reference evidence="2 3" key="1">
    <citation type="submission" date="2018-10" db="EMBL/GenBank/DDBJ databases">
        <title>Genomic Encyclopedia of Archaeal and Bacterial Type Strains, Phase II (KMG-II): from individual species to whole genera.</title>
        <authorList>
            <person name="Goeker M."/>
        </authorList>
    </citation>
    <scope>NUCLEOTIDE SEQUENCE [LARGE SCALE GENOMIC DNA]</scope>
    <source>
        <strain evidence="2 3">DSM 14219</strain>
    </source>
</reference>
<dbReference type="NCBIfam" id="NF041325">
    <property type="entry name" value="Bacteroid_MobB"/>
    <property type="match status" value="1"/>
</dbReference>
<gene>
    <name evidence="2" type="ORF">BCF58_1025</name>
</gene>
<proteinExistence type="predicted"/>
<keyword evidence="3" id="KW-1185">Reference proteome</keyword>
<comment type="caution">
    <text evidence="2">The sequence shown here is derived from an EMBL/GenBank/DDBJ whole genome shotgun (WGS) entry which is preliminary data.</text>
</comment>
<evidence type="ECO:0000259" key="1">
    <source>
        <dbReference type="Pfam" id="PF03432"/>
    </source>
</evidence>
<evidence type="ECO:0000313" key="2">
    <source>
        <dbReference type="EMBL" id="RKT01800.1"/>
    </source>
</evidence>
<accession>A0A495SQY9</accession>
<dbReference type="Pfam" id="PF03432">
    <property type="entry name" value="Relaxase"/>
    <property type="match status" value="1"/>
</dbReference>
<dbReference type="AlphaFoldDB" id="A0A495SQY9"/>
<dbReference type="Proteomes" id="UP000272428">
    <property type="component" value="Unassembled WGS sequence"/>
</dbReference>
<name>A0A495SQY9_9FLAO</name>